<proteinExistence type="predicted"/>
<keyword evidence="3" id="KW-1185">Reference proteome</keyword>
<reference evidence="3" key="1">
    <citation type="journal article" date="2021" name="ISME J.">
        <title>Evolutionary origin and ecological implication of a unique nif island in free-living Bradyrhizobium lineages.</title>
        <authorList>
            <person name="Tao J."/>
        </authorList>
    </citation>
    <scope>NUCLEOTIDE SEQUENCE [LARGE SCALE GENOMIC DNA]</scope>
    <source>
        <strain evidence="3">SZCCT0434</strain>
    </source>
</reference>
<feature type="domain" description="MOSC" evidence="1">
    <location>
        <begin position="1"/>
        <end position="107"/>
    </location>
</feature>
<gene>
    <name evidence="2" type="ORF">JQ615_36920</name>
</gene>
<dbReference type="Proteomes" id="UP001315278">
    <property type="component" value="Unassembled WGS sequence"/>
</dbReference>
<dbReference type="InterPro" id="IPR005302">
    <property type="entry name" value="MoCF_Sase_C"/>
</dbReference>
<accession>A0ABS5FVZ2</accession>
<dbReference type="InterPro" id="IPR011037">
    <property type="entry name" value="Pyrv_Knase-like_insert_dom_sf"/>
</dbReference>
<dbReference type="PROSITE" id="PS51340">
    <property type="entry name" value="MOSC"/>
    <property type="match status" value="1"/>
</dbReference>
<evidence type="ECO:0000259" key="1">
    <source>
        <dbReference type="PROSITE" id="PS51340"/>
    </source>
</evidence>
<evidence type="ECO:0000313" key="2">
    <source>
        <dbReference type="EMBL" id="MBR0800957.1"/>
    </source>
</evidence>
<dbReference type="RefSeq" id="WP_212495151.1">
    <property type="nucleotide sequence ID" value="NZ_JAFCJH010000066.1"/>
</dbReference>
<comment type="caution">
    <text evidence="2">The sequence shown here is derived from an EMBL/GenBank/DDBJ whole genome shotgun (WGS) entry which is preliminary data.</text>
</comment>
<dbReference type="EMBL" id="JAFCJH010000066">
    <property type="protein sequence ID" value="MBR0800957.1"/>
    <property type="molecule type" value="Genomic_DNA"/>
</dbReference>
<sequence length="107" mass="11609">MPKLLKEVIPSELLEALRVEGYELGPGDLGENVLTAGLDLEILPLGTILKLGGQATIELTGLRTPCVLDKFRRGLKRKMLVLSCPGPSQVSLRHDGRCSVERSGCDR</sequence>
<dbReference type="Pfam" id="PF03473">
    <property type="entry name" value="MOSC"/>
    <property type="match status" value="1"/>
</dbReference>
<protein>
    <recommendedName>
        <fullName evidence="1">MOSC domain-containing protein</fullName>
    </recommendedName>
</protein>
<dbReference type="SUPFAM" id="SSF50800">
    <property type="entry name" value="PK beta-barrel domain-like"/>
    <property type="match status" value="1"/>
</dbReference>
<name>A0ABS5FVZ2_9BRAD</name>
<evidence type="ECO:0000313" key="3">
    <source>
        <dbReference type="Proteomes" id="UP001315278"/>
    </source>
</evidence>
<dbReference type="Gene3D" id="2.40.33.20">
    <property type="entry name" value="PK beta-barrel domain-like"/>
    <property type="match status" value="1"/>
</dbReference>
<organism evidence="2 3">
    <name type="scientific">Bradyrhizobium jicamae</name>
    <dbReference type="NCBI Taxonomy" id="280332"/>
    <lineage>
        <taxon>Bacteria</taxon>
        <taxon>Pseudomonadati</taxon>
        <taxon>Pseudomonadota</taxon>
        <taxon>Alphaproteobacteria</taxon>
        <taxon>Hyphomicrobiales</taxon>
        <taxon>Nitrobacteraceae</taxon>
        <taxon>Bradyrhizobium</taxon>
    </lineage>
</organism>